<comment type="subcellular location">
    <subcellularLocation>
        <location evidence="1">Membrane</location>
        <topology evidence="1">Multi-pass membrane protein</topology>
    </subcellularLocation>
</comment>
<feature type="transmembrane region" description="Helical" evidence="5">
    <location>
        <begin position="129"/>
        <end position="146"/>
    </location>
</feature>
<proteinExistence type="predicted"/>
<dbReference type="GO" id="GO:0006890">
    <property type="term" value="P:retrograde vesicle-mediated transport, Golgi to endoplasmic reticulum"/>
    <property type="evidence" value="ECO:0007669"/>
    <property type="project" value="InterPro"/>
</dbReference>
<reference evidence="6" key="1">
    <citation type="submission" date="2021-01" db="EMBL/GenBank/DDBJ databases">
        <authorList>
            <person name="Corre E."/>
            <person name="Pelletier E."/>
            <person name="Niang G."/>
            <person name="Scheremetjew M."/>
            <person name="Finn R."/>
            <person name="Kale V."/>
            <person name="Holt S."/>
            <person name="Cochrane G."/>
            <person name="Meng A."/>
            <person name="Brown T."/>
            <person name="Cohen L."/>
        </authorList>
    </citation>
    <scope>NUCLEOTIDE SEQUENCE</scope>
    <source>
        <strain evidence="6">GSBS06</strain>
    </source>
</reference>
<feature type="transmembrane region" description="Helical" evidence="5">
    <location>
        <begin position="12"/>
        <end position="32"/>
    </location>
</feature>
<dbReference type="GO" id="GO:0005794">
    <property type="term" value="C:Golgi apparatus"/>
    <property type="evidence" value="ECO:0007669"/>
    <property type="project" value="TreeGrafter"/>
</dbReference>
<evidence type="ECO:0008006" key="7">
    <source>
        <dbReference type="Google" id="ProtNLM"/>
    </source>
</evidence>
<feature type="transmembrane region" description="Helical" evidence="5">
    <location>
        <begin position="181"/>
        <end position="196"/>
    </location>
</feature>
<keyword evidence="4 5" id="KW-0472">Membrane</keyword>
<feature type="transmembrane region" description="Helical" evidence="5">
    <location>
        <begin position="52"/>
        <end position="76"/>
    </location>
</feature>
<evidence type="ECO:0000256" key="5">
    <source>
        <dbReference type="SAM" id="Phobius"/>
    </source>
</evidence>
<keyword evidence="2 5" id="KW-0812">Transmembrane</keyword>
<feature type="transmembrane region" description="Helical" evidence="5">
    <location>
        <begin position="158"/>
        <end position="175"/>
    </location>
</feature>
<sequence length="301" mass="33295">MNLRSAFASAGDVPATCVLVAASTIFFVIGLFSEKFALKIVLNPARTGLTDFYLWSVITGNLYESSFITILFKLPICAWLSSRLENEVGSSWTAQYLLIVNSVSAFVSSTIKVMLYIVSTEENYLFHDMYGMGGVMTSLLIGNILVEPNGTIYKNVQYRILLLPYVATYILLSLFPLDLNDFLLVITSFFISFLYLRRRKPASTFAVAEDTKLDILFPSGLRAAVKARCGYSIFGGAKKSGTINESHLPATLPKVIVSDPVGERRRARALQALDRKLAEISREPEVSLDGNDDDVDIVNKV</sequence>
<evidence type="ECO:0000256" key="2">
    <source>
        <dbReference type="ARBA" id="ARBA00022692"/>
    </source>
</evidence>
<dbReference type="SUPFAM" id="SSF144091">
    <property type="entry name" value="Rhomboid-like"/>
    <property type="match status" value="1"/>
</dbReference>
<evidence type="ECO:0000256" key="3">
    <source>
        <dbReference type="ARBA" id="ARBA00022989"/>
    </source>
</evidence>
<organism evidence="6">
    <name type="scientific">Aplanochytrium stocchinoi</name>
    <dbReference type="NCBI Taxonomy" id="215587"/>
    <lineage>
        <taxon>Eukaryota</taxon>
        <taxon>Sar</taxon>
        <taxon>Stramenopiles</taxon>
        <taxon>Bigyra</taxon>
        <taxon>Labyrinthulomycetes</taxon>
        <taxon>Thraustochytrida</taxon>
        <taxon>Thraustochytriidae</taxon>
        <taxon>Aplanochytrium</taxon>
    </lineage>
</organism>
<evidence type="ECO:0000256" key="1">
    <source>
        <dbReference type="ARBA" id="ARBA00004141"/>
    </source>
</evidence>
<dbReference type="EMBL" id="HBIN01003006">
    <property type="protein sequence ID" value="CAE0431702.1"/>
    <property type="molecule type" value="Transcribed_RNA"/>
</dbReference>
<protein>
    <recommendedName>
        <fullName evidence="7">Peptidase S54 rhomboid domain-containing protein</fullName>
    </recommendedName>
</protein>
<dbReference type="GO" id="GO:0016020">
    <property type="term" value="C:membrane"/>
    <property type="evidence" value="ECO:0007669"/>
    <property type="project" value="UniProtKB-SubCell"/>
</dbReference>
<dbReference type="InterPro" id="IPR013861">
    <property type="entry name" value="TMEM115/Pdh1/Rbl19"/>
</dbReference>
<evidence type="ECO:0000313" key="6">
    <source>
        <dbReference type="EMBL" id="CAE0431702.1"/>
    </source>
</evidence>
<dbReference type="PANTHER" id="PTHR13377">
    <property type="entry name" value="PLACENTAL PROTEIN 6"/>
    <property type="match status" value="1"/>
</dbReference>
<dbReference type="Gene3D" id="1.20.1540.10">
    <property type="entry name" value="Rhomboid-like"/>
    <property type="match status" value="1"/>
</dbReference>
<feature type="transmembrane region" description="Helical" evidence="5">
    <location>
        <begin position="96"/>
        <end position="117"/>
    </location>
</feature>
<dbReference type="InterPro" id="IPR035952">
    <property type="entry name" value="Rhomboid-like_sf"/>
</dbReference>
<dbReference type="SMART" id="SM01160">
    <property type="entry name" value="DUF1751"/>
    <property type="match status" value="1"/>
</dbReference>
<accession>A0A7S3PFG6</accession>
<dbReference type="Pfam" id="PF08551">
    <property type="entry name" value="DUF1751"/>
    <property type="match status" value="1"/>
</dbReference>
<dbReference type="PANTHER" id="PTHR13377:SF3">
    <property type="entry name" value="TRANSMEMBRANE PROTEIN 115"/>
    <property type="match status" value="1"/>
</dbReference>
<name>A0A7S3PFG6_9STRA</name>
<gene>
    <name evidence="6" type="ORF">ASTO00021_LOCUS2039</name>
</gene>
<evidence type="ECO:0000256" key="4">
    <source>
        <dbReference type="ARBA" id="ARBA00023136"/>
    </source>
</evidence>
<keyword evidence="3 5" id="KW-1133">Transmembrane helix</keyword>
<dbReference type="AlphaFoldDB" id="A0A7S3PFG6"/>